<evidence type="ECO:0000259" key="17">
    <source>
        <dbReference type="PROSITE" id="PS51393"/>
    </source>
</evidence>
<dbReference type="PROSITE" id="PS00711">
    <property type="entry name" value="LIPOXYGENASE_1"/>
    <property type="match status" value="1"/>
</dbReference>
<dbReference type="InterPro" id="IPR027433">
    <property type="entry name" value="Lipoxygenase_dom_3"/>
</dbReference>
<dbReference type="GO" id="GO:0031408">
    <property type="term" value="P:oxylipin biosynthetic process"/>
    <property type="evidence" value="ECO:0007669"/>
    <property type="project" value="UniProtKB-UniRule"/>
</dbReference>
<evidence type="ECO:0000256" key="14">
    <source>
        <dbReference type="RuleBase" id="RU003975"/>
    </source>
</evidence>
<dbReference type="InterPro" id="IPR036392">
    <property type="entry name" value="PLAT/LH2_dom_sf"/>
</dbReference>
<dbReference type="Gene3D" id="3.10.450.60">
    <property type="match status" value="1"/>
</dbReference>
<dbReference type="InterPro" id="IPR013819">
    <property type="entry name" value="LipOase_C"/>
</dbReference>
<feature type="region of interest" description="Disordered" evidence="15">
    <location>
        <begin position="273"/>
        <end position="304"/>
    </location>
</feature>
<dbReference type="Gene3D" id="2.60.60.20">
    <property type="entry name" value="PLAT/LH2 domain"/>
    <property type="match status" value="1"/>
</dbReference>
<name>A0A9D3UPI1_9ROSI</name>
<dbReference type="InterPro" id="IPR001024">
    <property type="entry name" value="PLAT/LH2_dom"/>
</dbReference>
<evidence type="ECO:0000259" key="16">
    <source>
        <dbReference type="PROSITE" id="PS50095"/>
    </source>
</evidence>
<dbReference type="Gene3D" id="1.20.245.10">
    <property type="entry name" value="Lipoxygenase-1, Domain 5"/>
    <property type="match status" value="1"/>
</dbReference>
<evidence type="ECO:0000256" key="8">
    <source>
        <dbReference type="ARBA" id="ARBA00023002"/>
    </source>
</evidence>
<dbReference type="EMBL" id="JAIQCV010000010">
    <property type="protein sequence ID" value="KAH1054958.1"/>
    <property type="molecule type" value="Genomic_DNA"/>
</dbReference>
<comment type="caution">
    <text evidence="18">The sequence shown here is derived from an EMBL/GenBank/DDBJ whole genome shotgun (WGS) entry which is preliminary data.</text>
</comment>
<evidence type="ECO:0000256" key="9">
    <source>
        <dbReference type="ARBA" id="ARBA00023004"/>
    </source>
</evidence>
<reference evidence="18 19" key="1">
    <citation type="journal article" date="2021" name="Plant Biotechnol. J.">
        <title>Multi-omics assisted identification of the key and species-specific regulatory components of drought-tolerant mechanisms in Gossypium stocksii.</title>
        <authorList>
            <person name="Yu D."/>
            <person name="Ke L."/>
            <person name="Zhang D."/>
            <person name="Wu Y."/>
            <person name="Sun Y."/>
            <person name="Mei J."/>
            <person name="Sun J."/>
            <person name="Sun Y."/>
        </authorList>
    </citation>
    <scope>NUCLEOTIDE SEQUENCE [LARGE SCALE GENOMIC DNA]</scope>
    <source>
        <strain evidence="19">cv. E1</strain>
        <tissue evidence="18">Leaf</tissue>
    </source>
</reference>
<dbReference type="GO" id="GO:0046872">
    <property type="term" value="F:metal ion binding"/>
    <property type="evidence" value="ECO:0007669"/>
    <property type="project" value="UniProtKB-UniRule"/>
</dbReference>
<dbReference type="Gene3D" id="4.10.372.10">
    <property type="entry name" value="Lipoxygenase-1, Domain 3"/>
    <property type="match status" value="1"/>
</dbReference>
<dbReference type="FunFam" id="4.10.375.10:FF:000001">
    <property type="entry name" value="Lipoxygenase"/>
    <property type="match status" value="1"/>
</dbReference>
<dbReference type="InterPro" id="IPR001246">
    <property type="entry name" value="LipOase_plant"/>
</dbReference>
<evidence type="ECO:0000256" key="6">
    <source>
        <dbReference type="ARBA" id="ARBA00022832"/>
    </source>
</evidence>
<evidence type="ECO:0000256" key="5">
    <source>
        <dbReference type="ARBA" id="ARBA00022767"/>
    </source>
</evidence>
<feature type="domain" description="Lipoxygenase" evidence="17">
    <location>
        <begin position="211"/>
        <end position="886"/>
    </location>
</feature>
<keyword evidence="6" id="KW-0276">Fatty acid metabolism</keyword>
<keyword evidence="19" id="KW-1185">Reference proteome</keyword>
<dbReference type="PROSITE" id="PS50095">
    <property type="entry name" value="PLAT"/>
    <property type="match status" value="1"/>
</dbReference>
<evidence type="ECO:0000256" key="4">
    <source>
        <dbReference type="ARBA" id="ARBA00022723"/>
    </source>
</evidence>
<evidence type="ECO:0000256" key="7">
    <source>
        <dbReference type="ARBA" id="ARBA00022964"/>
    </source>
</evidence>
<keyword evidence="5 14" id="KW-0925">Oxylipin biosynthesis</keyword>
<dbReference type="SUPFAM" id="SSF48484">
    <property type="entry name" value="Lipoxigenase"/>
    <property type="match status" value="1"/>
</dbReference>
<evidence type="ECO:0000256" key="12">
    <source>
        <dbReference type="PROSITE-ProRule" id="PRU00152"/>
    </source>
</evidence>
<dbReference type="PROSITE" id="PS51393">
    <property type="entry name" value="LIPOXYGENASE_3"/>
    <property type="match status" value="1"/>
</dbReference>
<dbReference type="AlphaFoldDB" id="A0A9D3UPI1"/>
<keyword evidence="10" id="KW-0443">Lipid metabolism</keyword>
<sequence length="967" mass="109798">MAGTKIEISGPKSLFSNEFLCNSTSLLNSRKRRTVEVRKPVAATAAFTGVQMVAKLIELDSIKVIPETPVQFTVSGQVTVEYDAMEQMKELMFNWWDSSKTTIDAQRGVFLQLVSSDIDPRTGKAKVSKEAILDWSRDLPINADKFVTHEVQFLVEGKFGVPGAILVTNKNSKEFYLKSITLEGCLHFDCQSWVQPEKLHPEKRIFFTDKAYLPNETPMGLRELREKELRELRGNGEGVRVLSDRIYDYDVYNDLGNPDKGLEFARPVLGGQRRPYPRRCRTGRPSTKSDPKSESPVNETTPMYVPRDEAFGDEKKRSVDAGSWKGMMNNLFPFFKSSSESDSVNSFADINKLYKESRNHSNFPVESTADAFKFDPPNIVSRDASCCLRDDEFGRFTLAGMNPISIERLKVFPPVSKLDPSIYGPTQSALREEHLISHLDGMSVQKAIERKKLFTLDYHDAFLPFLNSINAHPDRKAYATRTIFLLTQMGTLKPIAIELSLPSTNPFKPSKQVITPPVDATTCWQWQLAKAHVCSNDSGAHELIQHWLRTHACMEPFIIAARRHLSAMHPILKLLHPHMRYTMDINARARELLISAGGIIESLFSTKECSMEITSFAYKNWRFDMESLPADLIRRGVAELDPTESHGIKLLIEDYPYANDGLLIWSAIERLVKDFVNYYYPDSNSIRSDPELNTWYYESINVGHADLRHESWWPNLSTPKDLVSILTTLIWISSAKHAALNFGQYHYGGYVPVRPSYMRRLIPNEDDPEYQNFISDPEGYFLSSLPSLREMAFLMSMLEILSTHSEDEEYLGDRKEHSTWRGTPELIEAFYRFSMEMKAIEKEIEKRNSDTKLRNRCGAGVSPYQLLVPSSEPGVSCRGVLEQLNVFAEEDISEAAEAFNDVSLNIVTLLSHLRTIFVLQCFSSNASLLIKVAAQGEQGGAAEAIFSGREKIKLAHFYDCLQDVVRY</sequence>
<accession>A0A9D3UPI1</accession>
<dbReference type="OrthoDB" id="407298at2759"/>
<keyword evidence="8 13" id="KW-0560">Oxidoreductase</keyword>
<keyword evidence="11 14" id="KW-0275">Fatty acid biosynthesis</keyword>
<dbReference type="Pfam" id="PF01477">
    <property type="entry name" value="PLAT"/>
    <property type="match status" value="1"/>
</dbReference>
<dbReference type="Proteomes" id="UP000828251">
    <property type="component" value="Unassembled WGS sequence"/>
</dbReference>
<dbReference type="GO" id="GO:0006633">
    <property type="term" value="P:fatty acid biosynthetic process"/>
    <property type="evidence" value="ECO:0007669"/>
    <property type="project" value="UniProtKB-KW"/>
</dbReference>
<dbReference type="Pfam" id="PF00305">
    <property type="entry name" value="Lipoxygenase"/>
    <property type="match status" value="1"/>
</dbReference>
<evidence type="ECO:0000313" key="19">
    <source>
        <dbReference type="Proteomes" id="UP000828251"/>
    </source>
</evidence>
<evidence type="ECO:0000256" key="13">
    <source>
        <dbReference type="RuleBase" id="RU003974"/>
    </source>
</evidence>
<gene>
    <name evidence="18" type="ORF">J1N35_033023</name>
</gene>
<comment type="function">
    <text evidence="14">Plant lipoxygenase may be involved in a number of diverse aspects of plant physiology including growth and development, pest resistance, and senescence or responses to wounding.</text>
</comment>
<dbReference type="PRINTS" id="PR00468">
    <property type="entry name" value="PLTLPOXGNASE"/>
</dbReference>
<protein>
    <recommendedName>
        <fullName evidence="14">Lipoxygenase</fullName>
        <ecNumber evidence="14">1.13.11.-</ecNumber>
    </recommendedName>
</protein>
<dbReference type="InterPro" id="IPR000907">
    <property type="entry name" value="LipOase"/>
</dbReference>
<dbReference type="SMART" id="SM00308">
    <property type="entry name" value="LH2"/>
    <property type="match status" value="1"/>
</dbReference>
<dbReference type="PRINTS" id="PR00087">
    <property type="entry name" value="LIPOXYGENASE"/>
</dbReference>
<feature type="domain" description="PLAT" evidence="16">
    <location>
        <begin position="80"/>
        <end position="208"/>
    </location>
</feature>
<dbReference type="Gene3D" id="4.10.375.10">
    <property type="entry name" value="Lipoxygenase-1, Domain 2"/>
    <property type="match status" value="1"/>
</dbReference>
<dbReference type="InterPro" id="IPR020834">
    <property type="entry name" value="LipOase_CS"/>
</dbReference>
<dbReference type="InterPro" id="IPR020833">
    <property type="entry name" value="LipOase_Fe_BS"/>
</dbReference>
<dbReference type="PANTHER" id="PTHR11771">
    <property type="entry name" value="LIPOXYGENASE"/>
    <property type="match status" value="1"/>
</dbReference>
<keyword evidence="4 13" id="KW-0479">Metal-binding</keyword>
<dbReference type="GO" id="GO:0016702">
    <property type="term" value="F:oxidoreductase activity, acting on single donors with incorporation of molecular oxygen, incorporation of two atoms of oxygen"/>
    <property type="evidence" value="ECO:0007669"/>
    <property type="project" value="InterPro"/>
</dbReference>
<dbReference type="SUPFAM" id="SSF49723">
    <property type="entry name" value="Lipase/lipooxygenase domain (PLAT/LH2 domain)"/>
    <property type="match status" value="1"/>
</dbReference>
<comment type="pathway">
    <text evidence="14">Lipid metabolism; oxylipin biosynthesis.</text>
</comment>
<evidence type="ECO:0000256" key="10">
    <source>
        <dbReference type="ARBA" id="ARBA00023098"/>
    </source>
</evidence>
<dbReference type="PROSITE" id="PS00081">
    <property type="entry name" value="LIPOXYGENASE_2"/>
    <property type="match status" value="1"/>
</dbReference>
<evidence type="ECO:0000313" key="18">
    <source>
        <dbReference type="EMBL" id="KAH1054958.1"/>
    </source>
</evidence>
<organism evidence="18 19">
    <name type="scientific">Gossypium stocksii</name>
    <dbReference type="NCBI Taxonomy" id="47602"/>
    <lineage>
        <taxon>Eukaryota</taxon>
        <taxon>Viridiplantae</taxon>
        <taxon>Streptophyta</taxon>
        <taxon>Embryophyta</taxon>
        <taxon>Tracheophyta</taxon>
        <taxon>Spermatophyta</taxon>
        <taxon>Magnoliopsida</taxon>
        <taxon>eudicotyledons</taxon>
        <taxon>Gunneridae</taxon>
        <taxon>Pentapetalae</taxon>
        <taxon>rosids</taxon>
        <taxon>malvids</taxon>
        <taxon>Malvales</taxon>
        <taxon>Malvaceae</taxon>
        <taxon>Malvoideae</taxon>
        <taxon>Gossypium</taxon>
    </lineage>
</organism>
<dbReference type="EC" id="1.13.11.-" evidence="14"/>
<keyword evidence="7 13" id="KW-0223">Dioxygenase</keyword>
<dbReference type="FunFam" id="1.20.245.10:FF:000002">
    <property type="entry name" value="Lipoxygenase"/>
    <property type="match status" value="1"/>
</dbReference>
<comment type="cofactor">
    <cofactor evidence="1 13">
        <name>Fe cation</name>
        <dbReference type="ChEBI" id="CHEBI:24875"/>
    </cofactor>
</comment>
<dbReference type="GO" id="GO:0034440">
    <property type="term" value="P:lipid oxidation"/>
    <property type="evidence" value="ECO:0007669"/>
    <property type="project" value="InterPro"/>
</dbReference>
<comment type="similarity">
    <text evidence="2 13">Belongs to the lipoxygenase family.</text>
</comment>
<keyword evidence="9 13" id="KW-0408">Iron</keyword>
<dbReference type="InterPro" id="IPR036226">
    <property type="entry name" value="LipOase_C_sf"/>
</dbReference>
<evidence type="ECO:0000256" key="1">
    <source>
        <dbReference type="ARBA" id="ARBA00001962"/>
    </source>
</evidence>
<keyword evidence="3 14" id="KW-0444">Lipid biosynthesis</keyword>
<evidence type="ECO:0000256" key="3">
    <source>
        <dbReference type="ARBA" id="ARBA00022516"/>
    </source>
</evidence>
<evidence type="ECO:0000256" key="2">
    <source>
        <dbReference type="ARBA" id="ARBA00009419"/>
    </source>
</evidence>
<evidence type="ECO:0000256" key="11">
    <source>
        <dbReference type="ARBA" id="ARBA00023160"/>
    </source>
</evidence>
<evidence type="ECO:0000256" key="15">
    <source>
        <dbReference type="SAM" id="MobiDB-lite"/>
    </source>
</evidence>
<proteinExistence type="inferred from homology"/>
<comment type="caution">
    <text evidence="12">Lacks conserved residue(s) required for the propagation of feature annotation.</text>
</comment>